<proteinExistence type="predicted"/>
<feature type="transmembrane region" description="Helical" evidence="1">
    <location>
        <begin position="6"/>
        <end position="27"/>
    </location>
</feature>
<dbReference type="EMBL" id="MK500372">
    <property type="protein sequence ID" value="QBK87990.1"/>
    <property type="molecule type" value="Genomic_DNA"/>
</dbReference>
<name>A0A481YYC0_9VIRU</name>
<feature type="transmembrane region" description="Helical" evidence="1">
    <location>
        <begin position="140"/>
        <end position="157"/>
    </location>
</feature>
<feature type="transmembrane region" description="Helical" evidence="1">
    <location>
        <begin position="36"/>
        <end position="55"/>
    </location>
</feature>
<feature type="transmembrane region" description="Helical" evidence="1">
    <location>
        <begin position="67"/>
        <end position="88"/>
    </location>
</feature>
<accession>A0A481YYC0</accession>
<protein>
    <submittedName>
        <fullName evidence="2">Uncharacterized protein</fullName>
    </submittedName>
</protein>
<organism evidence="2">
    <name type="scientific">Marseillevirus LCMAC202</name>
    <dbReference type="NCBI Taxonomy" id="2506606"/>
    <lineage>
        <taxon>Viruses</taxon>
        <taxon>Varidnaviria</taxon>
        <taxon>Bamfordvirae</taxon>
        <taxon>Nucleocytoviricota</taxon>
        <taxon>Megaviricetes</taxon>
        <taxon>Pimascovirales</taxon>
        <taxon>Pimascovirales incertae sedis</taxon>
        <taxon>Marseilleviridae</taxon>
    </lineage>
</organism>
<sequence length="194" mass="20974">MECFDVPLALHSLIGISLIIAGTNLMMHVGRVARGYGAYCFAFGYFILGLAAAGRDVGNIDVKSRRYLLGVGSAIAVVAGTFMMYYHVQDRVRQALKGQMAGNTVRKDIIKSIPIIDHVLIYAGFAGLVLTIALREDNSFNLVKGALAIGAFLVIGYTKNKMLEAIVNGQDVQKHQIAHILSWGLLVLAIAYSC</sequence>
<keyword evidence="1" id="KW-0812">Transmembrane</keyword>
<gene>
    <name evidence="2" type="ORF">LCMAC202_03510</name>
</gene>
<evidence type="ECO:0000256" key="1">
    <source>
        <dbReference type="SAM" id="Phobius"/>
    </source>
</evidence>
<evidence type="ECO:0000313" key="2">
    <source>
        <dbReference type="EMBL" id="QBK87990.1"/>
    </source>
</evidence>
<reference evidence="2" key="1">
    <citation type="journal article" date="2019" name="MBio">
        <title>Virus Genomes from Deep Sea Sediments Expand the Ocean Megavirome and Support Independent Origins of Viral Gigantism.</title>
        <authorList>
            <person name="Backstrom D."/>
            <person name="Yutin N."/>
            <person name="Jorgensen S.L."/>
            <person name="Dharamshi J."/>
            <person name="Homa F."/>
            <person name="Zaremba-Niedwiedzka K."/>
            <person name="Spang A."/>
            <person name="Wolf Y.I."/>
            <person name="Koonin E.V."/>
            <person name="Ettema T.J."/>
        </authorList>
    </citation>
    <scope>NUCLEOTIDE SEQUENCE</scope>
</reference>
<feature type="transmembrane region" description="Helical" evidence="1">
    <location>
        <begin position="177"/>
        <end position="193"/>
    </location>
</feature>
<keyword evidence="1" id="KW-0472">Membrane</keyword>
<keyword evidence="1" id="KW-1133">Transmembrane helix</keyword>
<feature type="transmembrane region" description="Helical" evidence="1">
    <location>
        <begin position="109"/>
        <end position="134"/>
    </location>
</feature>